<dbReference type="GO" id="GO:0030322">
    <property type="term" value="P:stabilization of membrane potential"/>
    <property type="evidence" value="ECO:0007669"/>
    <property type="project" value="TreeGrafter"/>
</dbReference>
<feature type="domain" description="Potassium channel" evidence="11">
    <location>
        <begin position="382"/>
        <end position="442"/>
    </location>
</feature>
<feature type="compositionally biased region" description="Low complexity" evidence="9">
    <location>
        <begin position="107"/>
        <end position="117"/>
    </location>
</feature>
<feature type="region of interest" description="Disordered" evidence="9">
    <location>
        <begin position="1"/>
        <end position="224"/>
    </location>
</feature>
<evidence type="ECO:0000259" key="11">
    <source>
        <dbReference type="Pfam" id="PF07885"/>
    </source>
</evidence>
<dbReference type="InterPro" id="IPR003280">
    <property type="entry name" value="2pore_dom_K_chnl"/>
</dbReference>
<dbReference type="GO" id="GO:0005886">
    <property type="term" value="C:plasma membrane"/>
    <property type="evidence" value="ECO:0007669"/>
    <property type="project" value="TreeGrafter"/>
</dbReference>
<dbReference type="Pfam" id="PF07885">
    <property type="entry name" value="Ion_trans_2"/>
    <property type="match status" value="2"/>
</dbReference>
<evidence type="ECO:0000256" key="7">
    <source>
        <dbReference type="ARBA" id="ARBA00023303"/>
    </source>
</evidence>
<feature type="transmembrane region" description="Helical" evidence="10">
    <location>
        <begin position="422"/>
        <end position="450"/>
    </location>
</feature>
<evidence type="ECO:0000256" key="3">
    <source>
        <dbReference type="ARBA" id="ARBA00022692"/>
    </source>
</evidence>
<feature type="domain" description="Potassium channel" evidence="11">
    <location>
        <begin position="486"/>
        <end position="565"/>
    </location>
</feature>
<keyword evidence="2 8" id="KW-0813">Transport</keyword>
<dbReference type="GO" id="GO:0015271">
    <property type="term" value="F:outward rectifier potassium channel activity"/>
    <property type="evidence" value="ECO:0007669"/>
    <property type="project" value="TreeGrafter"/>
</dbReference>
<evidence type="ECO:0000256" key="8">
    <source>
        <dbReference type="RuleBase" id="RU003857"/>
    </source>
</evidence>
<feature type="compositionally biased region" description="Polar residues" evidence="9">
    <location>
        <begin position="174"/>
        <end position="186"/>
    </location>
</feature>
<keyword evidence="3 8" id="KW-0812">Transmembrane</keyword>
<dbReference type="Gene3D" id="1.10.287.70">
    <property type="match status" value="1"/>
</dbReference>
<evidence type="ECO:0000256" key="9">
    <source>
        <dbReference type="SAM" id="MobiDB-lite"/>
    </source>
</evidence>
<keyword evidence="5 8" id="KW-0406">Ion transport</keyword>
<dbReference type="InterPro" id="IPR013099">
    <property type="entry name" value="K_chnl_dom"/>
</dbReference>
<feature type="transmembrane region" description="Helical" evidence="10">
    <location>
        <begin position="538"/>
        <end position="561"/>
    </location>
</feature>
<comment type="subcellular location">
    <subcellularLocation>
        <location evidence="1">Membrane</location>
        <topology evidence="1">Multi-pass membrane protein</topology>
    </subcellularLocation>
</comment>
<dbReference type="PRINTS" id="PR01333">
    <property type="entry name" value="2POREKCHANEL"/>
</dbReference>
<organism evidence="12 13">
    <name type="scientific">Plakobranchus ocellatus</name>
    <dbReference type="NCBI Taxonomy" id="259542"/>
    <lineage>
        <taxon>Eukaryota</taxon>
        <taxon>Metazoa</taxon>
        <taxon>Spiralia</taxon>
        <taxon>Lophotrochozoa</taxon>
        <taxon>Mollusca</taxon>
        <taxon>Gastropoda</taxon>
        <taxon>Heterobranchia</taxon>
        <taxon>Euthyneura</taxon>
        <taxon>Panpulmonata</taxon>
        <taxon>Sacoglossa</taxon>
        <taxon>Placobranchoidea</taxon>
        <taxon>Plakobranchidae</taxon>
        <taxon>Plakobranchus</taxon>
    </lineage>
</organism>
<dbReference type="Proteomes" id="UP000735302">
    <property type="component" value="Unassembled WGS sequence"/>
</dbReference>
<dbReference type="SUPFAM" id="SSF81324">
    <property type="entry name" value="Voltage-gated potassium channels"/>
    <property type="match status" value="2"/>
</dbReference>
<evidence type="ECO:0000313" key="13">
    <source>
        <dbReference type="Proteomes" id="UP000735302"/>
    </source>
</evidence>
<dbReference type="PANTHER" id="PTHR11003:SF334">
    <property type="entry name" value="FI03418P"/>
    <property type="match status" value="1"/>
</dbReference>
<gene>
    <name evidence="12" type="ORF">PoB_006423100</name>
</gene>
<feature type="transmembrane region" description="Helical" evidence="10">
    <location>
        <begin position="261"/>
        <end position="286"/>
    </location>
</feature>
<feature type="transmembrane region" description="Helical" evidence="10">
    <location>
        <begin position="388"/>
        <end position="410"/>
    </location>
</feature>
<comment type="similarity">
    <text evidence="8">Belongs to the two pore domain potassium channel (TC 1.A.1.8) family.</text>
</comment>
<dbReference type="PANTHER" id="PTHR11003">
    <property type="entry name" value="POTASSIUM CHANNEL, SUBFAMILY K"/>
    <property type="match status" value="1"/>
</dbReference>
<reference evidence="12 13" key="1">
    <citation type="journal article" date="2021" name="Elife">
        <title>Chloroplast acquisition without the gene transfer in kleptoplastic sea slugs, Plakobranchus ocellatus.</title>
        <authorList>
            <person name="Maeda T."/>
            <person name="Takahashi S."/>
            <person name="Yoshida T."/>
            <person name="Shimamura S."/>
            <person name="Takaki Y."/>
            <person name="Nagai Y."/>
            <person name="Toyoda A."/>
            <person name="Suzuki Y."/>
            <person name="Arimoto A."/>
            <person name="Ishii H."/>
            <person name="Satoh N."/>
            <person name="Nishiyama T."/>
            <person name="Hasebe M."/>
            <person name="Maruyama T."/>
            <person name="Minagawa J."/>
            <person name="Obokata J."/>
            <person name="Shigenobu S."/>
        </authorList>
    </citation>
    <scope>NUCLEOTIDE SEQUENCE [LARGE SCALE GENOMIC DNA]</scope>
</reference>
<evidence type="ECO:0000256" key="10">
    <source>
        <dbReference type="SAM" id="Phobius"/>
    </source>
</evidence>
<feature type="transmembrane region" description="Helical" evidence="10">
    <location>
        <begin position="478"/>
        <end position="498"/>
    </location>
</feature>
<evidence type="ECO:0000256" key="4">
    <source>
        <dbReference type="ARBA" id="ARBA00022989"/>
    </source>
</evidence>
<sequence length="772" mass="85100">MTSLATRQPSAAENDLRSGHQQTAGHAPGNPNYERRQREPAFTSYLGDGANLASFDSYDDDQESPTEKTPLFGRRNPALSEHHPTLVGVDGPNLRKHAGVDSPPPSQQTSSTSPNTQDPKEPDFSKEDPPRRHSPAVLHLEPSSQYPQAPHPLHPSHPSCDSAMEKSPDAKSPACSSTSPGSTAPSRSMEKFPESQGYPPSQQPPAYSLTEEADSPMHGGKSESMTPFLRLRSAAVGVHAVVRLNRTQRFRKRAMWATKKLLVFTLSKVGLTCLVGLYAIAGAFLFQHLEGGDPTHKPASASKSALVANFSDARRETADLREQHMLKMWNITNELNVLFFQKWKAQIGAEVDSYEKRLLEILKKHSWDGISSVALSSEPEPEDDAEKWTYSTALLFSLAVITTIGYGDIVPKTPGGKVACMFYGLVGIPIMLLCLANIGGFLATCFRFLWQHSRHLCLVKEKKDDQEGELGVNGKVRVPMSLTLLTLFLYVLTGAFLFSGWENWSFLDGSYFCFITLSTIGFGDLVPGKDTNTLNSNAQRVACALYLLFGLSLVAMVFQLMQDWVLHISSRYAEFFGLTKAQIQKDKEEVVAGVVEVGPEELQENHPEVVMERSRPGDDGGTVCPEAVVDIPRKSDSKSKMLNDGETIEVEGDWNGSGVQNPSREKGEKKEKPLKASQDSGVDDEENRPSKGDKQLKSPGKPEDDAASGNKSIANWFKRRKPSRQRSEQTRSLNAQDEEDPEERGGKRHRNFQKSVSLDPGSIDRPHSQDSV</sequence>
<evidence type="ECO:0000256" key="6">
    <source>
        <dbReference type="ARBA" id="ARBA00023136"/>
    </source>
</evidence>
<feature type="compositionally biased region" description="Basic and acidic residues" evidence="9">
    <location>
        <begin position="118"/>
        <end position="131"/>
    </location>
</feature>
<feature type="compositionally biased region" description="Basic and acidic residues" evidence="9">
    <location>
        <begin position="631"/>
        <end position="643"/>
    </location>
</feature>
<dbReference type="EMBL" id="BLXT01007302">
    <property type="protein sequence ID" value="GFO37726.1"/>
    <property type="molecule type" value="Genomic_DNA"/>
</dbReference>
<keyword evidence="4 10" id="KW-1133">Transmembrane helix</keyword>
<feature type="compositionally biased region" description="Polar residues" evidence="9">
    <location>
        <begin position="1"/>
        <end position="11"/>
    </location>
</feature>
<feature type="compositionally biased region" description="Basic and acidic residues" evidence="9">
    <location>
        <begin position="663"/>
        <end position="674"/>
    </location>
</feature>
<dbReference type="AlphaFoldDB" id="A0AAV4D159"/>
<accession>A0AAV4D159</accession>
<comment type="caution">
    <text evidence="12">The sequence shown here is derived from an EMBL/GenBank/DDBJ whole genome shotgun (WGS) entry which is preliminary data.</text>
</comment>
<evidence type="ECO:0000256" key="5">
    <source>
        <dbReference type="ARBA" id="ARBA00023065"/>
    </source>
</evidence>
<keyword evidence="6 10" id="KW-0472">Membrane</keyword>
<name>A0AAV4D159_9GAST</name>
<feature type="compositionally biased region" description="Basic and acidic residues" evidence="9">
    <location>
        <begin position="687"/>
        <end position="704"/>
    </location>
</feature>
<proteinExistence type="inferred from homology"/>
<evidence type="ECO:0000256" key="2">
    <source>
        <dbReference type="ARBA" id="ARBA00022448"/>
    </source>
</evidence>
<dbReference type="GO" id="GO:0022841">
    <property type="term" value="F:potassium ion leak channel activity"/>
    <property type="evidence" value="ECO:0007669"/>
    <property type="project" value="TreeGrafter"/>
</dbReference>
<keyword evidence="7 8" id="KW-0407">Ion channel</keyword>
<keyword evidence="13" id="KW-1185">Reference proteome</keyword>
<feature type="compositionally biased region" description="Basic and acidic residues" evidence="9">
    <location>
        <begin position="762"/>
        <end position="772"/>
    </location>
</feature>
<evidence type="ECO:0000256" key="1">
    <source>
        <dbReference type="ARBA" id="ARBA00004141"/>
    </source>
</evidence>
<feature type="region of interest" description="Disordered" evidence="9">
    <location>
        <begin position="603"/>
        <end position="772"/>
    </location>
</feature>
<evidence type="ECO:0000313" key="12">
    <source>
        <dbReference type="EMBL" id="GFO37726.1"/>
    </source>
</evidence>
<protein>
    <submittedName>
        <fullName evidence="12">Potassium channel subfamily k member 4</fullName>
    </submittedName>
</protein>
<feature type="compositionally biased region" description="Basic and acidic residues" evidence="9">
    <location>
        <begin position="603"/>
        <end position="618"/>
    </location>
</feature>